<gene>
    <name evidence="1" type="ORF">HHI36_014849</name>
</gene>
<sequence>MEHSIQFTGDSKGMSVHNFLERVEEMRIARNVSESQVFDSSFDLFADKSLLWYRSNCDSFSDWKSLSELLKKHQPPDFLPRLFRDIMNRSQDPSESFIDYLTCMNSMIRSYGHVEQTIKLGIITRNLAPFYSTQLPSVNSLQELEDEC</sequence>
<reference evidence="1 2" key="1">
    <citation type="journal article" date="2021" name="BMC Biol.">
        <title>Horizontally acquired antibacterial genes associated with adaptive radiation of ladybird beetles.</title>
        <authorList>
            <person name="Li H.S."/>
            <person name="Tang X.F."/>
            <person name="Huang Y.H."/>
            <person name="Xu Z.Y."/>
            <person name="Chen M.L."/>
            <person name="Du X.Y."/>
            <person name="Qiu B.Y."/>
            <person name="Chen P.T."/>
            <person name="Zhang W."/>
            <person name="Slipinski A."/>
            <person name="Escalona H.E."/>
            <person name="Waterhouse R.M."/>
            <person name="Zwick A."/>
            <person name="Pang H."/>
        </authorList>
    </citation>
    <scope>NUCLEOTIDE SEQUENCE [LARGE SCALE GENOMIC DNA]</scope>
    <source>
        <strain evidence="1">SYSU2018</strain>
    </source>
</reference>
<accession>A0ABD2N3Y2</accession>
<evidence type="ECO:0000313" key="2">
    <source>
        <dbReference type="Proteomes" id="UP001516400"/>
    </source>
</evidence>
<protein>
    <recommendedName>
        <fullName evidence="3">Retrotransposon gag domain-containing protein</fullName>
    </recommendedName>
</protein>
<keyword evidence="2" id="KW-1185">Reference proteome</keyword>
<dbReference type="AlphaFoldDB" id="A0ABD2N3Y2"/>
<proteinExistence type="predicted"/>
<comment type="caution">
    <text evidence="1">The sequence shown here is derived from an EMBL/GenBank/DDBJ whole genome shotgun (WGS) entry which is preliminary data.</text>
</comment>
<dbReference type="Proteomes" id="UP001516400">
    <property type="component" value="Unassembled WGS sequence"/>
</dbReference>
<organism evidence="1 2">
    <name type="scientific">Cryptolaemus montrouzieri</name>
    <dbReference type="NCBI Taxonomy" id="559131"/>
    <lineage>
        <taxon>Eukaryota</taxon>
        <taxon>Metazoa</taxon>
        <taxon>Ecdysozoa</taxon>
        <taxon>Arthropoda</taxon>
        <taxon>Hexapoda</taxon>
        <taxon>Insecta</taxon>
        <taxon>Pterygota</taxon>
        <taxon>Neoptera</taxon>
        <taxon>Endopterygota</taxon>
        <taxon>Coleoptera</taxon>
        <taxon>Polyphaga</taxon>
        <taxon>Cucujiformia</taxon>
        <taxon>Coccinelloidea</taxon>
        <taxon>Coccinellidae</taxon>
        <taxon>Scymninae</taxon>
        <taxon>Scymnini</taxon>
        <taxon>Cryptolaemus</taxon>
    </lineage>
</organism>
<evidence type="ECO:0008006" key="3">
    <source>
        <dbReference type="Google" id="ProtNLM"/>
    </source>
</evidence>
<dbReference type="EMBL" id="JABFTP020000062">
    <property type="protein sequence ID" value="KAL3273403.1"/>
    <property type="molecule type" value="Genomic_DNA"/>
</dbReference>
<evidence type="ECO:0000313" key="1">
    <source>
        <dbReference type="EMBL" id="KAL3273403.1"/>
    </source>
</evidence>
<name>A0ABD2N3Y2_9CUCU</name>